<comment type="caution">
    <text evidence="2">The sequence shown here is derived from an EMBL/GenBank/DDBJ whole genome shotgun (WGS) entry which is preliminary data.</text>
</comment>
<reference evidence="2" key="1">
    <citation type="submission" date="2018-12" db="EMBL/GenBank/DDBJ databases">
        <authorList>
            <person name="Jadhav K."/>
            <person name="Kushwaha B."/>
            <person name="Jadhav I."/>
        </authorList>
    </citation>
    <scope>NUCLEOTIDE SEQUENCE [LARGE SCALE GENOMIC DNA]</scope>
    <source>
        <strain evidence="2">SBS 10</strain>
    </source>
</reference>
<proteinExistence type="predicted"/>
<accession>A0A3S0R4X1</accession>
<feature type="region of interest" description="Disordered" evidence="1">
    <location>
        <begin position="32"/>
        <end position="58"/>
    </location>
</feature>
<protein>
    <submittedName>
        <fullName evidence="2">Uncharacterized protein</fullName>
    </submittedName>
</protein>
<sequence>MRVLRRAVARQANARARRERFWEGRFKSQALLDGRRSPPASPAVDLNRSHAGMAESLDPRTLPRYQTWGCMAAIIKAAEDLQAGEDASLDAPTSVAKRPWCRRPCRCSR</sequence>
<dbReference type="AlphaFoldDB" id="A0A3S0R4X1"/>
<name>A0A3S0R4X1_9GAMM</name>
<gene>
    <name evidence="2" type="ORF">DSL92_06145</name>
</gene>
<evidence type="ECO:0000256" key="1">
    <source>
        <dbReference type="SAM" id="MobiDB-lite"/>
    </source>
</evidence>
<organism evidence="2">
    <name type="scientific">Billgrantia gudaonensis</name>
    <dbReference type="NCBI Taxonomy" id="376427"/>
    <lineage>
        <taxon>Bacteria</taxon>
        <taxon>Pseudomonadati</taxon>
        <taxon>Pseudomonadota</taxon>
        <taxon>Gammaproteobacteria</taxon>
        <taxon>Oceanospirillales</taxon>
        <taxon>Halomonadaceae</taxon>
        <taxon>Billgrantia</taxon>
    </lineage>
</organism>
<dbReference type="EMBL" id="RXHI01000018">
    <property type="protein sequence ID" value="RUA22355.1"/>
    <property type="molecule type" value="Genomic_DNA"/>
</dbReference>
<evidence type="ECO:0000313" key="2">
    <source>
        <dbReference type="EMBL" id="RUA22355.1"/>
    </source>
</evidence>